<keyword evidence="2 5" id="KW-0812">Transmembrane</keyword>
<evidence type="ECO:0000259" key="7">
    <source>
        <dbReference type="SMART" id="SM00694"/>
    </source>
</evidence>
<dbReference type="EMBL" id="LFWA01000011">
    <property type="protein sequence ID" value="KTW28595.1"/>
    <property type="molecule type" value="Genomic_DNA"/>
</dbReference>
<keyword evidence="3 5" id="KW-1133">Transmembrane helix</keyword>
<evidence type="ECO:0000259" key="6">
    <source>
        <dbReference type="SMART" id="SM00693"/>
    </source>
</evidence>
<protein>
    <recommendedName>
        <fullName evidence="6 7">Peroxin/Ferlin domain-containing protein</fullName>
    </recommendedName>
</protein>
<dbReference type="GO" id="GO:0007031">
    <property type="term" value="P:peroxisome organization"/>
    <property type="evidence" value="ECO:0007669"/>
    <property type="project" value="UniProtKB-ARBA"/>
</dbReference>
<dbReference type="OrthoDB" id="5586090at2759"/>
<dbReference type="InterPro" id="IPR006614">
    <property type="entry name" value="Peroxin/Ferlin"/>
</dbReference>
<dbReference type="PANTHER" id="PTHR31679:SF2">
    <property type="entry name" value="PEROXISOMAL MEMBRANE PROTEIN PEX30-RELATED"/>
    <property type="match status" value="1"/>
</dbReference>
<dbReference type="InterPro" id="IPR010482">
    <property type="entry name" value="TECPR1-like_DysF"/>
</dbReference>
<feature type="domain" description="Peroxin/Ferlin" evidence="7">
    <location>
        <begin position="362"/>
        <end position="395"/>
    </location>
</feature>
<gene>
    <name evidence="8" type="ORF">T551_02445</name>
</gene>
<dbReference type="GO" id="GO:0012505">
    <property type="term" value="C:endomembrane system"/>
    <property type="evidence" value="ECO:0007669"/>
    <property type="project" value="UniProtKB-SubCell"/>
</dbReference>
<dbReference type="eggNOG" id="ENOG502QT80">
    <property type="taxonomic scope" value="Eukaryota"/>
</dbReference>
<evidence type="ECO:0000256" key="4">
    <source>
        <dbReference type="ARBA" id="ARBA00023136"/>
    </source>
</evidence>
<feature type="domain" description="Peroxin/Ferlin" evidence="6">
    <location>
        <begin position="267"/>
        <end position="349"/>
    </location>
</feature>
<comment type="caution">
    <text evidence="8">The sequence shown here is derived from an EMBL/GenBank/DDBJ whole genome shotgun (WGS) entry which is preliminary data.</text>
</comment>
<dbReference type="Pfam" id="PF06398">
    <property type="entry name" value="Pex24p"/>
    <property type="match status" value="1"/>
</dbReference>
<dbReference type="RefSeq" id="XP_018228930.1">
    <property type="nucleotide sequence ID" value="XM_018374708.1"/>
</dbReference>
<feature type="transmembrane region" description="Helical" evidence="5">
    <location>
        <begin position="203"/>
        <end position="225"/>
    </location>
</feature>
<evidence type="ECO:0000313" key="8">
    <source>
        <dbReference type="EMBL" id="KTW28595.1"/>
    </source>
</evidence>
<organism evidence="8 9">
    <name type="scientific">Pneumocystis jirovecii (strain RU7)</name>
    <name type="common">Human pneumocystis pneumonia agent</name>
    <dbReference type="NCBI Taxonomy" id="1408657"/>
    <lineage>
        <taxon>Eukaryota</taxon>
        <taxon>Fungi</taxon>
        <taxon>Dikarya</taxon>
        <taxon>Ascomycota</taxon>
        <taxon>Taphrinomycotina</taxon>
        <taxon>Pneumocystomycetes</taxon>
        <taxon>Pneumocystaceae</taxon>
        <taxon>Pneumocystis</taxon>
    </lineage>
</organism>
<keyword evidence="9" id="KW-1185">Reference proteome</keyword>
<reference evidence="9" key="1">
    <citation type="journal article" date="2016" name="Nat. Commun.">
        <title>Genome analysis of three Pneumocystis species reveals adaptation mechanisms to life exclusively in mammalian hosts.</title>
        <authorList>
            <person name="Ma L."/>
            <person name="Chen Z."/>
            <person name="Huang D.W."/>
            <person name="Kutty G."/>
            <person name="Ishihara M."/>
            <person name="Wang H."/>
            <person name="Abouelleil A."/>
            <person name="Bishop L."/>
            <person name="Davey E."/>
            <person name="Deng R."/>
            <person name="Deng X."/>
            <person name="Fan L."/>
            <person name="Fantoni G."/>
            <person name="Fitzgerald M."/>
            <person name="Gogineni E."/>
            <person name="Goldberg J.M."/>
            <person name="Handley G."/>
            <person name="Hu X."/>
            <person name="Huber C."/>
            <person name="Jiao X."/>
            <person name="Jones K."/>
            <person name="Levin J.Z."/>
            <person name="Liu Y."/>
            <person name="Macdonald P."/>
            <person name="Melnikov A."/>
            <person name="Raley C."/>
            <person name="Sassi M."/>
            <person name="Sherman B.T."/>
            <person name="Song X."/>
            <person name="Sykes S."/>
            <person name="Tran B."/>
            <person name="Walsh L."/>
            <person name="Xia Y."/>
            <person name="Yang J."/>
            <person name="Young S."/>
            <person name="Zeng Q."/>
            <person name="Zheng X."/>
            <person name="Stephens R."/>
            <person name="Nusbaum C."/>
            <person name="Birren B.W."/>
            <person name="Azadi P."/>
            <person name="Lempicki R.A."/>
            <person name="Cuomo C.A."/>
            <person name="Kovacs J.A."/>
        </authorList>
    </citation>
    <scope>NUCLEOTIDE SEQUENCE [LARGE SCALE GENOMIC DNA]</scope>
    <source>
        <strain evidence="9">RU7</strain>
    </source>
</reference>
<evidence type="ECO:0000256" key="3">
    <source>
        <dbReference type="ARBA" id="ARBA00022989"/>
    </source>
</evidence>
<dbReference type="GeneID" id="28940963"/>
<feature type="transmembrane region" description="Helical" evidence="5">
    <location>
        <begin position="178"/>
        <end position="197"/>
    </location>
</feature>
<proteinExistence type="predicted"/>
<dbReference type="Proteomes" id="UP000053447">
    <property type="component" value="Unassembled WGS sequence"/>
</dbReference>
<comment type="subcellular location">
    <subcellularLocation>
        <location evidence="1">Endomembrane system</location>
        <topology evidence="1">Multi-pass membrane protein</topology>
    </subcellularLocation>
</comment>
<dbReference type="AlphaFoldDB" id="A0A0W4ZJP8"/>
<dbReference type="SMART" id="SM00693">
    <property type="entry name" value="DysFN"/>
    <property type="match status" value="1"/>
</dbReference>
<dbReference type="VEuPathDB" id="FungiDB:T551_02445"/>
<evidence type="ECO:0000256" key="1">
    <source>
        <dbReference type="ARBA" id="ARBA00004127"/>
    </source>
</evidence>
<dbReference type="PANTHER" id="PTHR31679">
    <property type="entry name" value="PEROXISOMAL MEMBRANE PROTEIN PEX30-RELATED"/>
    <property type="match status" value="1"/>
</dbReference>
<accession>A0A0W4ZJP8</accession>
<dbReference type="SMART" id="SM00694">
    <property type="entry name" value="DysFC"/>
    <property type="match status" value="1"/>
</dbReference>
<evidence type="ECO:0000256" key="2">
    <source>
        <dbReference type="ARBA" id="ARBA00022692"/>
    </source>
</evidence>
<sequence>MATIDTDWINEIVLPAKKKLIYASFSKDVASLESSTSTPCSLNKVNLFSSTPPSVIRVIILLRPLFEWANWILSLLTWSSNDSWNSFLLVVCWWIFIFNIETLVIYGPWVVISVMAFLFVKKRRELKHEHNKAYVQNDLDIVINQAEFFRERLSILMAPINEIITFLNWSSPQLSVTILIRLLFISPFWIIILHFFISPRQMIFFIITMIFIWHAPWVKVMRIILWRSRLVRAIAGYIVGINFMPRESKIMQGFSKRKSQNETDISDKSVKYAFVLWENQRKWIGFGWTCSMFPHERTPWTDEDGYTSTNPDAFLLPKDKIAIRIDPETGRQEKYRTYWEWIDESWSIEHSLNDSGDKDSDGWIYTDNLWKKESSKDDFRKYTRRRKWVRNAELFEVIHEIKDNTKIDDNVINNGIATCLKDNDFDIK</sequence>
<dbReference type="STRING" id="1408657.A0A0W4ZJP8"/>
<dbReference type="GO" id="GO:0005778">
    <property type="term" value="C:peroxisomal membrane"/>
    <property type="evidence" value="ECO:0007669"/>
    <property type="project" value="TreeGrafter"/>
</dbReference>
<evidence type="ECO:0000256" key="5">
    <source>
        <dbReference type="SAM" id="Phobius"/>
    </source>
</evidence>
<feature type="transmembrane region" description="Helical" evidence="5">
    <location>
        <begin position="93"/>
        <end position="120"/>
    </location>
</feature>
<keyword evidence="4 5" id="KW-0472">Membrane</keyword>
<dbReference type="InterPro" id="IPR052646">
    <property type="entry name" value="Peroxisomal_PEX28-32"/>
</dbReference>
<name>A0A0W4ZJP8_PNEJ7</name>
<evidence type="ECO:0000313" key="9">
    <source>
        <dbReference type="Proteomes" id="UP000053447"/>
    </source>
</evidence>